<dbReference type="Gene3D" id="3.40.50.2300">
    <property type="match status" value="1"/>
</dbReference>
<feature type="modified residue" description="4-aspartylphosphate" evidence="4">
    <location>
        <position position="56"/>
    </location>
</feature>
<reference evidence="6 7" key="1">
    <citation type="journal article" date="2017" name="Int. J. Syst. Evol. Microbiol.">
        <title>Roseitalea porphyridii gen. nov., sp. nov., isolated from a red alga, and reclassification of Hoeflea suaedae Chung et al. 2013 as Pseudohoeflea suaedae gen. nov., comb. nov.</title>
        <authorList>
            <person name="Hyeon J.W."/>
            <person name="Jeong S.E."/>
            <person name="Baek K."/>
            <person name="Jeon C.O."/>
        </authorList>
    </citation>
    <scope>NUCLEOTIDE SEQUENCE [LARGE SCALE GENOMIC DNA]</scope>
    <source>
        <strain evidence="6 7">MA7-20</strain>
    </source>
</reference>
<dbReference type="OrthoDB" id="8030424at2"/>
<dbReference type="GO" id="GO:0000160">
    <property type="term" value="P:phosphorelay signal transduction system"/>
    <property type="evidence" value="ECO:0007669"/>
    <property type="project" value="InterPro"/>
</dbReference>
<proteinExistence type="predicted"/>
<evidence type="ECO:0000256" key="4">
    <source>
        <dbReference type="PROSITE-ProRule" id="PRU00169"/>
    </source>
</evidence>
<dbReference type="EMBL" id="CP036532">
    <property type="protein sequence ID" value="QBK29137.1"/>
    <property type="molecule type" value="Genomic_DNA"/>
</dbReference>
<dbReference type="PROSITE" id="PS50110">
    <property type="entry name" value="RESPONSE_REGULATORY"/>
    <property type="match status" value="1"/>
</dbReference>
<keyword evidence="7" id="KW-1185">Reference proteome</keyword>
<dbReference type="InterPro" id="IPR050595">
    <property type="entry name" value="Bact_response_regulator"/>
</dbReference>
<dbReference type="Pfam" id="PF00072">
    <property type="entry name" value="Response_reg"/>
    <property type="match status" value="1"/>
</dbReference>
<organism evidence="6 7">
    <name type="scientific">Roseitalea porphyridii</name>
    <dbReference type="NCBI Taxonomy" id="1852022"/>
    <lineage>
        <taxon>Bacteria</taxon>
        <taxon>Pseudomonadati</taxon>
        <taxon>Pseudomonadota</taxon>
        <taxon>Alphaproteobacteria</taxon>
        <taxon>Hyphomicrobiales</taxon>
        <taxon>Ahrensiaceae</taxon>
        <taxon>Roseitalea</taxon>
    </lineage>
</organism>
<feature type="domain" description="Response regulatory" evidence="5">
    <location>
        <begin position="7"/>
        <end position="126"/>
    </location>
</feature>
<dbReference type="PANTHER" id="PTHR44591:SF3">
    <property type="entry name" value="RESPONSE REGULATORY DOMAIN-CONTAINING PROTEIN"/>
    <property type="match status" value="1"/>
</dbReference>
<dbReference type="CDD" id="cd00156">
    <property type="entry name" value="REC"/>
    <property type="match status" value="1"/>
</dbReference>
<evidence type="ECO:0000256" key="3">
    <source>
        <dbReference type="ARBA" id="ARBA00023163"/>
    </source>
</evidence>
<keyword evidence="2" id="KW-0805">Transcription regulation</keyword>
<dbReference type="PANTHER" id="PTHR44591">
    <property type="entry name" value="STRESS RESPONSE REGULATOR PROTEIN 1"/>
    <property type="match status" value="1"/>
</dbReference>
<dbReference type="GeneID" id="90765688"/>
<dbReference type="SMART" id="SM00448">
    <property type="entry name" value="REC"/>
    <property type="match status" value="1"/>
</dbReference>
<evidence type="ECO:0000256" key="1">
    <source>
        <dbReference type="ARBA" id="ARBA00022553"/>
    </source>
</evidence>
<accession>A0A4P6UV56</accession>
<gene>
    <name evidence="6" type="ORF">E0E05_00145</name>
</gene>
<keyword evidence="1 4" id="KW-0597">Phosphoprotein</keyword>
<dbReference type="SUPFAM" id="SSF52172">
    <property type="entry name" value="CheY-like"/>
    <property type="match status" value="1"/>
</dbReference>
<dbReference type="RefSeq" id="WP_131614842.1">
    <property type="nucleotide sequence ID" value="NZ_CP036532.1"/>
</dbReference>
<dbReference type="InterPro" id="IPR001789">
    <property type="entry name" value="Sig_transdc_resp-reg_receiver"/>
</dbReference>
<dbReference type="AlphaFoldDB" id="A0A4P6UV56"/>
<name>A0A4P6UV56_9HYPH</name>
<evidence type="ECO:0000313" key="7">
    <source>
        <dbReference type="Proteomes" id="UP000293719"/>
    </source>
</evidence>
<evidence type="ECO:0000256" key="2">
    <source>
        <dbReference type="ARBA" id="ARBA00023015"/>
    </source>
</evidence>
<keyword evidence="3" id="KW-0804">Transcription</keyword>
<dbReference type="InterPro" id="IPR011006">
    <property type="entry name" value="CheY-like_superfamily"/>
</dbReference>
<dbReference type="KEGG" id="rpod:E0E05_00145"/>
<sequence>MFAEHKRLLAIDDDVSSAELIVRIAERCRYEAFATSDSRGVMNLASALKPSILAVDICMPNLDANDLFELLAGEQYRGRILIVSGQEPKVLEETRQRALALGLDAPFALLKPLDIPSLRNILLDRDLASAA</sequence>
<evidence type="ECO:0000259" key="5">
    <source>
        <dbReference type="PROSITE" id="PS50110"/>
    </source>
</evidence>
<protein>
    <submittedName>
        <fullName evidence="6">Response regulator</fullName>
    </submittedName>
</protein>
<evidence type="ECO:0000313" key="6">
    <source>
        <dbReference type="EMBL" id="QBK29137.1"/>
    </source>
</evidence>
<dbReference type="Proteomes" id="UP000293719">
    <property type="component" value="Chromosome"/>
</dbReference>